<evidence type="ECO:0000256" key="5">
    <source>
        <dbReference type="ARBA" id="ARBA00022737"/>
    </source>
</evidence>
<feature type="compositionally biased region" description="Acidic residues" evidence="9">
    <location>
        <begin position="759"/>
        <end position="781"/>
    </location>
</feature>
<proteinExistence type="predicted"/>
<dbReference type="Pfam" id="PF23869">
    <property type="entry name" value="Beta-prop_WDR75_1st"/>
    <property type="match status" value="1"/>
</dbReference>
<evidence type="ECO:0000256" key="1">
    <source>
        <dbReference type="ARBA" id="ARBA00004604"/>
    </source>
</evidence>
<gene>
    <name evidence="11" type="ORF">RRG08_004577</name>
</gene>
<dbReference type="GO" id="GO:0003723">
    <property type="term" value="F:RNA binding"/>
    <property type="evidence" value="ECO:0007669"/>
    <property type="project" value="InterPro"/>
</dbReference>
<dbReference type="InterPro" id="IPR015943">
    <property type="entry name" value="WD40/YVTN_repeat-like_dom_sf"/>
</dbReference>
<reference evidence="11" key="1">
    <citation type="journal article" date="2023" name="G3 (Bethesda)">
        <title>A reference genome for the long-term kleptoplast-retaining sea slug Elysia crispata morphotype clarki.</title>
        <authorList>
            <person name="Eastman K.E."/>
            <person name="Pendleton A.L."/>
            <person name="Shaikh M.A."/>
            <person name="Suttiyut T."/>
            <person name="Ogas R."/>
            <person name="Tomko P."/>
            <person name="Gavelis G."/>
            <person name="Widhalm J.R."/>
            <person name="Wisecaver J.H."/>
        </authorList>
    </citation>
    <scope>NUCLEOTIDE SEQUENCE</scope>
    <source>
        <strain evidence="11">ECLA1</strain>
    </source>
</reference>
<dbReference type="PANTHER" id="PTHR44215">
    <property type="entry name" value="WD REPEAT-CONTAINING PROTEIN 75"/>
    <property type="match status" value="1"/>
</dbReference>
<dbReference type="Gene3D" id="2.130.10.10">
    <property type="entry name" value="YVTN repeat-like/Quinoprotein amine dehydrogenase"/>
    <property type="match status" value="3"/>
</dbReference>
<evidence type="ECO:0000256" key="4">
    <source>
        <dbReference type="ARBA" id="ARBA00022574"/>
    </source>
</evidence>
<dbReference type="EMBL" id="JAWDGP010001658">
    <property type="protein sequence ID" value="KAK3789505.1"/>
    <property type="molecule type" value="Genomic_DNA"/>
</dbReference>
<dbReference type="Proteomes" id="UP001283361">
    <property type="component" value="Unassembled WGS sequence"/>
</dbReference>
<dbReference type="GO" id="GO:2000234">
    <property type="term" value="P:positive regulation of rRNA processing"/>
    <property type="evidence" value="ECO:0007669"/>
    <property type="project" value="TreeGrafter"/>
</dbReference>
<evidence type="ECO:0000259" key="10">
    <source>
        <dbReference type="Pfam" id="PF23769"/>
    </source>
</evidence>
<dbReference type="InterPro" id="IPR036322">
    <property type="entry name" value="WD40_repeat_dom_sf"/>
</dbReference>
<dbReference type="InterPro" id="IPR001680">
    <property type="entry name" value="WD40_rpt"/>
</dbReference>
<dbReference type="SMART" id="SM00320">
    <property type="entry name" value="WD40"/>
    <property type="match status" value="7"/>
</dbReference>
<keyword evidence="12" id="KW-1185">Reference proteome</keyword>
<keyword evidence="5" id="KW-0677">Repeat</keyword>
<dbReference type="InterPro" id="IPR053826">
    <property type="entry name" value="WDR75"/>
</dbReference>
<dbReference type="InterPro" id="IPR057644">
    <property type="entry name" value="Beta-prop_WDR75_2nd"/>
</dbReference>
<evidence type="ECO:0000256" key="9">
    <source>
        <dbReference type="SAM" id="MobiDB-lite"/>
    </source>
</evidence>
<feature type="region of interest" description="Disordered" evidence="9">
    <location>
        <begin position="751"/>
        <end position="800"/>
    </location>
</feature>
<evidence type="ECO:0000256" key="8">
    <source>
        <dbReference type="PROSITE-ProRule" id="PRU00221"/>
    </source>
</evidence>
<dbReference type="PROSITE" id="PS50082">
    <property type="entry name" value="WD_REPEATS_2"/>
    <property type="match status" value="2"/>
</dbReference>
<evidence type="ECO:0000313" key="12">
    <source>
        <dbReference type="Proteomes" id="UP001283361"/>
    </source>
</evidence>
<feature type="repeat" description="WD" evidence="8">
    <location>
        <begin position="47"/>
        <end position="80"/>
    </location>
</feature>
<comment type="subcellular location">
    <subcellularLocation>
        <location evidence="1">Nucleus</location>
        <location evidence="1">Nucleolus</location>
    </subcellularLocation>
</comment>
<evidence type="ECO:0000256" key="7">
    <source>
        <dbReference type="ARBA" id="ARBA00023242"/>
    </source>
</evidence>
<dbReference type="AlphaFoldDB" id="A0AAE1AL18"/>
<evidence type="ECO:0000256" key="3">
    <source>
        <dbReference type="ARBA" id="ARBA00022552"/>
    </source>
</evidence>
<feature type="domain" description="WD repeat-containing protein 75 second beta-propeller" evidence="10">
    <location>
        <begin position="336"/>
        <end position="660"/>
    </location>
</feature>
<organism evidence="11 12">
    <name type="scientific">Elysia crispata</name>
    <name type="common">lettuce slug</name>
    <dbReference type="NCBI Taxonomy" id="231223"/>
    <lineage>
        <taxon>Eukaryota</taxon>
        <taxon>Metazoa</taxon>
        <taxon>Spiralia</taxon>
        <taxon>Lophotrochozoa</taxon>
        <taxon>Mollusca</taxon>
        <taxon>Gastropoda</taxon>
        <taxon>Heterobranchia</taxon>
        <taxon>Euthyneura</taxon>
        <taxon>Panpulmonata</taxon>
        <taxon>Sacoglossa</taxon>
        <taxon>Placobranchoidea</taxon>
        <taxon>Plakobranchidae</taxon>
        <taxon>Elysia</taxon>
    </lineage>
</organism>
<keyword evidence="6" id="KW-0804">Transcription</keyword>
<evidence type="ECO:0000256" key="6">
    <source>
        <dbReference type="ARBA" id="ARBA00023163"/>
    </source>
</evidence>
<keyword evidence="3" id="KW-0698">rRNA processing</keyword>
<protein>
    <recommendedName>
        <fullName evidence="10">WD repeat-containing protein 75 second beta-propeller domain-containing protein</fullName>
    </recommendedName>
</protein>
<evidence type="ECO:0000313" key="11">
    <source>
        <dbReference type="EMBL" id="KAK3789505.1"/>
    </source>
</evidence>
<name>A0AAE1AL18_9GAST</name>
<dbReference type="GO" id="GO:0006364">
    <property type="term" value="P:rRNA processing"/>
    <property type="evidence" value="ECO:0007669"/>
    <property type="project" value="UniProtKB-KW"/>
</dbReference>
<dbReference type="GO" id="GO:0045943">
    <property type="term" value="P:positive regulation of transcription by RNA polymerase I"/>
    <property type="evidence" value="ECO:0007669"/>
    <property type="project" value="InterPro"/>
</dbReference>
<dbReference type="PANTHER" id="PTHR44215:SF1">
    <property type="entry name" value="WD REPEAT-CONTAINING PROTEIN 75"/>
    <property type="match status" value="1"/>
</dbReference>
<keyword evidence="2" id="KW-0690">Ribosome biogenesis</keyword>
<sequence>MALIPSLQAGSQFGLCKFSHDSRYLFSCCGSVVNVFNTLNGECVHELQGHTKQVTGITLNKSNVLQLISCGADGLLIYWDYLDGVILKKHDLHLPLCGLLAINAEKKLILMLAQLSEHKKSFAVMLWKKRKNKEAFDQPQNLINDCDANPNLVSYGCMRDCVAAGIKNKLAIHSMKTGKTKIVYDTDKFNKTKAVTCVACHPTESCVAAGLENGRILLWYNFFTDAAPAISTLHWHSLAVTCLSFTPDGSCMLSGGHECVLVRWQMGSQNNRDFKPRMGAPIHRIESSPDGTLYAVNTADNVIQLLDISLQVQIVYRGLTRCNFYVKDPIPCGLDYDPRSRTLVTNGLPGHLQFYSLNLNKQLYNLDIVGQNYISPENIDRPTVVTEITSVAFSHNGQWIATFEVWDDGVFSPEMRLKFWMYSSEAQTYTLNTRVEYPHEEKIIKMLFRPSDPNKSQSDQTSTLVTIGKDSCFKLWILVDDTDIYRENVRWDCDSVGFYRGLQGLSADFSSDGSTLAVAFEHLLTIWDPDNGVVRTTLSNGISPKENIEHIKFGSNKCKHQLVLATSNHLISWNLLTLSIMWSIQKQGSILIKDPASDIMALVSTEKLCVFRPSSATMLYQQNNVSSSQILDAVFVPGARSNTLTDVGWPGDSQIYFYNAEQQLITLETPDHQQDSPKKTKIAQNLPQTALSSFIAESVTRETQDTKAKDTMCKTAGQDMIYVSLLQSNEPVSLYCDKYLKNLVVKRKQLKRPLSQADDAGDRELDEVEESSSDSESEEEPAGPPLKCAKSAENVSSRKVENMDKLLSKPLDWVQWCSSLSLK</sequence>
<keyword evidence="4 8" id="KW-0853">WD repeat</keyword>
<dbReference type="Pfam" id="PF23769">
    <property type="entry name" value="Beta-prop_WDR75_2nd"/>
    <property type="match status" value="1"/>
</dbReference>
<keyword evidence="7" id="KW-0539">Nucleus</keyword>
<evidence type="ECO:0000256" key="2">
    <source>
        <dbReference type="ARBA" id="ARBA00022517"/>
    </source>
</evidence>
<feature type="repeat" description="WD" evidence="8">
    <location>
        <begin position="233"/>
        <end position="266"/>
    </location>
</feature>
<comment type="caution">
    <text evidence="11">The sequence shown here is derived from an EMBL/GenBank/DDBJ whole genome shotgun (WGS) entry which is preliminary data.</text>
</comment>
<dbReference type="SUPFAM" id="SSF50978">
    <property type="entry name" value="WD40 repeat-like"/>
    <property type="match status" value="2"/>
</dbReference>
<dbReference type="GO" id="GO:0032040">
    <property type="term" value="C:small-subunit processome"/>
    <property type="evidence" value="ECO:0007669"/>
    <property type="project" value="InterPro"/>
</dbReference>
<accession>A0AAE1AL18</accession>